<dbReference type="RefSeq" id="WP_161861921.1">
    <property type="nucleotide sequence ID" value="NZ_CP046620.1"/>
</dbReference>
<evidence type="ECO:0008006" key="4">
    <source>
        <dbReference type="Google" id="ProtNLM"/>
    </source>
</evidence>
<sequence>MVRLLALLFALAGPLAAQDRDTLHLELVLDPRAEAPLESEMILATIRGVYRETITNEELKLRSMTDFDWTRLGQDDWTDQQVDGRTARVFERRIAFYPKRAGTLEILPIVHELQVLDAEGQRETVLVRSAPVKIEVGEKPVNAGEKWFPVRALELSDTWETDAGKLEDGQNVERRVVLRALGATPEMMPQQPPLREPWLITFAPPAEQNFQVTSQGPVTTLVWTWRLRPITGEPGVIPPVTIPYFDTSIRESRTATIPAAPIGYASFSDNAASGWRKDLGVDWPLLATFVLTLILGLTPTLKGRTGFPVVLGRLRRKFQTRQKLRRLRRHADDGDAVRFRALAQSLIRTRSGTRPFEVHPVLQPVDAMLFGGKEFHESVDLRVVFREVRRHVYSSENVAGSRSSGIAA</sequence>
<accession>A0A6P1T231</accession>
<organism evidence="2 3">
    <name type="scientific">Algicella marina</name>
    <dbReference type="NCBI Taxonomy" id="2683284"/>
    <lineage>
        <taxon>Bacteria</taxon>
        <taxon>Pseudomonadati</taxon>
        <taxon>Pseudomonadota</taxon>
        <taxon>Alphaproteobacteria</taxon>
        <taxon>Rhodobacterales</taxon>
        <taxon>Paracoccaceae</taxon>
        <taxon>Algicella</taxon>
    </lineage>
</organism>
<dbReference type="Proteomes" id="UP000464495">
    <property type="component" value="Chromosome"/>
</dbReference>
<dbReference type="KEGG" id="amaq:GO499_09200"/>
<proteinExistence type="predicted"/>
<feature type="chain" id="PRO_5026928733" description="Protein BatD" evidence="1">
    <location>
        <begin position="18"/>
        <end position="408"/>
    </location>
</feature>
<feature type="signal peptide" evidence="1">
    <location>
        <begin position="1"/>
        <end position="17"/>
    </location>
</feature>
<reference evidence="2 3" key="1">
    <citation type="submission" date="2019-12" db="EMBL/GenBank/DDBJ databases">
        <title>Complete genome sequence of Algicella marina strain 9Alg 56(T) isolated from the red alga Tichocarpus crinitus.</title>
        <authorList>
            <person name="Kim S.-G."/>
            <person name="Nedashkovskaya O.I."/>
        </authorList>
    </citation>
    <scope>NUCLEOTIDE SEQUENCE [LARGE SCALE GENOMIC DNA]</scope>
    <source>
        <strain evidence="2 3">9Alg 56</strain>
    </source>
</reference>
<keyword evidence="1" id="KW-0732">Signal</keyword>
<name>A0A6P1T231_9RHOB</name>
<keyword evidence="3" id="KW-1185">Reference proteome</keyword>
<protein>
    <recommendedName>
        <fullName evidence="4">Protein BatD</fullName>
    </recommendedName>
</protein>
<evidence type="ECO:0000256" key="1">
    <source>
        <dbReference type="SAM" id="SignalP"/>
    </source>
</evidence>
<gene>
    <name evidence="2" type="ORF">GO499_09200</name>
</gene>
<dbReference type="EMBL" id="CP046620">
    <property type="protein sequence ID" value="QHQ35359.1"/>
    <property type="molecule type" value="Genomic_DNA"/>
</dbReference>
<dbReference type="InterPro" id="IPR025738">
    <property type="entry name" value="BatD"/>
</dbReference>
<evidence type="ECO:0000313" key="2">
    <source>
        <dbReference type="EMBL" id="QHQ35359.1"/>
    </source>
</evidence>
<dbReference type="PANTHER" id="PTHR40940:SF1">
    <property type="entry name" value="PROTEIN BATD"/>
    <property type="match status" value="1"/>
</dbReference>
<evidence type="ECO:0000313" key="3">
    <source>
        <dbReference type="Proteomes" id="UP000464495"/>
    </source>
</evidence>
<dbReference type="AlphaFoldDB" id="A0A6P1T231"/>
<dbReference type="PANTHER" id="PTHR40940">
    <property type="entry name" value="PROTEIN BATD-RELATED"/>
    <property type="match status" value="1"/>
</dbReference>